<evidence type="ECO:0000256" key="11">
    <source>
        <dbReference type="ARBA" id="ARBA00038905"/>
    </source>
</evidence>
<dbReference type="Proteomes" id="UP000178851">
    <property type="component" value="Unassembled WGS sequence"/>
</dbReference>
<evidence type="ECO:0000256" key="4">
    <source>
        <dbReference type="ARBA" id="ARBA00022705"/>
    </source>
</evidence>
<dbReference type="GO" id="GO:0044716">
    <property type="term" value="F:8-oxo-GDP phosphatase activity"/>
    <property type="evidence" value="ECO:0007669"/>
    <property type="project" value="TreeGrafter"/>
</dbReference>
<evidence type="ECO:0000256" key="10">
    <source>
        <dbReference type="ARBA" id="ARBA00035861"/>
    </source>
</evidence>
<dbReference type="SUPFAM" id="SSF55811">
    <property type="entry name" value="Nudix"/>
    <property type="match status" value="1"/>
</dbReference>
<evidence type="ECO:0000256" key="3">
    <source>
        <dbReference type="ARBA" id="ARBA00022457"/>
    </source>
</evidence>
<evidence type="ECO:0000256" key="7">
    <source>
        <dbReference type="ARBA" id="ARBA00022801"/>
    </source>
</evidence>
<evidence type="ECO:0000256" key="2">
    <source>
        <dbReference type="ARBA" id="ARBA00005582"/>
    </source>
</evidence>
<name>A0A1F7YHE2_9BACT</name>
<keyword evidence="9" id="KW-0234">DNA repair</keyword>
<keyword evidence="6" id="KW-0227">DNA damage</keyword>
<dbReference type="EC" id="3.6.1.55" evidence="11"/>
<protein>
    <recommendedName>
        <fullName evidence="11">8-oxo-dGTP diphosphatase</fullName>
        <ecNumber evidence="11">3.6.1.55</ecNumber>
    </recommendedName>
</protein>
<dbReference type="GO" id="GO:0008413">
    <property type="term" value="F:8-oxo-7,8-dihydroguanosine triphosphate pyrophosphatase activity"/>
    <property type="evidence" value="ECO:0007669"/>
    <property type="project" value="TreeGrafter"/>
</dbReference>
<reference evidence="13 14" key="1">
    <citation type="journal article" date="2016" name="Nat. Commun.">
        <title>Thousands of microbial genomes shed light on interconnected biogeochemical processes in an aquifer system.</title>
        <authorList>
            <person name="Anantharaman K."/>
            <person name="Brown C.T."/>
            <person name="Hug L.A."/>
            <person name="Sharon I."/>
            <person name="Castelle C.J."/>
            <person name="Probst A.J."/>
            <person name="Thomas B.C."/>
            <person name="Singh A."/>
            <person name="Wilkins M.J."/>
            <person name="Karaoz U."/>
            <person name="Brodie E.L."/>
            <person name="Williams K.H."/>
            <person name="Hubbard S.S."/>
            <person name="Banfield J.F."/>
        </authorList>
    </citation>
    <scope>NUCLEOTIDE SEQUENCE [LARGE SCALE GENOMIC DNA]</scope>
</reference>
<sequence length="132" mass="15088">MHKAGGILIRNKKLLVEKSKNKNFFIAPGGSIEDGETVKDALIRELFEEFEIKVKTQDLVKFGMFCALAAGQEEKTVCMEVFLVKKWQGEIIPDNEVEEIRWITSNIPTDINVGSIFEHEVIPRLKQRNLID</sequence>
<keyword evidence="7" id="KW-0378">Hydrolase</keyword>
<dbReference type="GO" id="GO:0006260">
    <property type="term" value="P:DNA replication"/>
    <property type="evidence" value="ECO:0007669"/>
    <property type="project" value="UniProtKB-KW"/>
</dbReference>
<dbReference type="GO" id="GO:0046872">
    <property type="term" value="F:metal ion binding"/>
    <property type="evidence" value="ECO:0007669"/>
    <property type="project" value="UniProtKB-KW"/>
</dbReference>
<dbReference type="PANTHER" id="PTHR47707:SF1">
    <property type="entry name" value="NUDIX HYDROLASE FAMILY PROTEIN"/>
    <property type="match status" value="1"/>
</dbReference>
<accession>A0A1F7YHE2</accession>
<keyword evidence="8" id="KW-0460">Magnesium</keyword>
<feature type="domain" description="Nudix hydrolase" evidence="12">
    <location>
        <begin position="1"/>
        <end position="127"/>
    </location>
</feature>
<gene>
    <name evidence="13" type="ORF">A2627_01055</name>
</gene>
<dbReference type="GO" id="GO:0035539">
    <property type="term" value="F:8-oxo-7,8-dihydrodeoxyguanosine triphosphate pyrophosphatase activity"/>
    <property type="evidence" value="ECO:0007669"/>
    <property type="project" value="UniProtKB-EC"/>
</dbReference>
<evidence type="ECO:0000256" key="9">
    <source>
        <dbReference type="ARBA" id="ARBA00023204"/>
    </source>
</evidence>
<dbReference type="CDD" id="cd04690">
    <property type="entry name" value="NUDIX_Hydrolase"/>
    <property type="match status" value="1"/>
</dbReference>
<dbReference type="InterPro" id="IPR015797">
    <property type="entry name" value="NUDIX_hydrolase-like_dom_sf"/>
</dbReference>
<comment type="caution">
    <text evidence="13">The sequence shown here is derived from an EMBL/GenBank/DDBJ whole genome shotgun (WGS) entry which is preliminary data.</text>
</comment>
<dbReference type="Gene3D" id="3.90.79.10">
    <property type="entry name" value="Nucleoside Triphosphate Pyrophosphohydrolase"/>
    <property type="match status" value="1"/>
</dbReference>
<dbReference type="InterPro" id="IPR000086">
    <property type="entry name" value="NUDIX_hydrolase_dom"/>
</dbReference>
<dbReference type="InterPro" id="IPR047127">
    <property type="entry name" value="MutT-like"/>
</dbReference>
<dbReference type="Pfam" id="PF00293">
    <property type="entry name" value="NUDIX"/>
    <property type="match status" value="1"/>
</dbReference>
<evidence type="ECO:0000313" key="14">
    <source>
        <dbReference type="Proteomes" id="UP000178851"/>
    </source>
</evidence>
<evidence type="ECO:0000256" key="5">
    <source>
        <dbReference type="ARBA" id="ARBA00022723"/>
    </source>
</evidence>
<organism evidence="13 14">
    <name type="scientific">Candidatus Woesebacteria bacterium RIFCSPHIGHO2_01_FULL_39_28</name>
    <dbReference type="NCBI Taxonomy" id="1802496"/>
    <lineage>
        <taxon>Bacteria</taxon>
        <taxon>Candidatus Woeseibacteriota</taxon>
    </lineage>
</organism>
<dbReference type="GO" id="GO:0006281">
    <property type="term" value="P:DNA repair"/>
    <property type="evidence" value="ECO:0007669"/>
    <property type="project" value="UniProtKB-KW"/>
</dbReference>
<evidence type="ECO:0000256" key="1">
    <source>
        <dbReference type="ARBA" id="ARBA00001946"/>
    </source>
</evidence>
<dbReference type="GO" id="GO:0044715">
    <property type="term" value="F:8-oxo-dGDP phosphatase activity"/>
    <property type="evidence" value="ECO:0007669"/>
    <property type="project" value="TreeGrafter"/>
</dbReference>
<evidence type="ECO:0000256" key="6">
    <source>
        <dbReference type="ARBA" id="ARBA00022763"/>
    </source>
</evidence>
<evidence type="ECO:0000259" key="12">
    <source>
        <dbReference type="PROSITE" id="PS51462"/>
    </source>
</evidence>
<keyword evidence="5" id="KW-0479">Metal-binding</keyword>
<comment type="similarity">
    <text evidence="2">Belongs to the Nudix hydrolase family.</text>
</comment>
<keyword evidence="4" id="KW-0235">DNA replication</keyword>
<comment type="cofactor">
    <cofactor evidence="1">
        <name>Mg(2+)</name>
        <dbReference type="ChEBI" id="CHEBI:18420"/>
    </cofactor>
</comment>
<dbReference type="PANTHER" id="PTHR47707">
    <property type="entry name" value="8-OXO-DGTP DIPHOSPHATASE"/>
    <property type="match status" value="1"/>
</dbReference>
<proteinExistence type="inferred from homology"/>
<dbReference type="AlphaFoldDB" id="A0A1F7YHE2"/>
<dbReference type="PROSITE" id="PS51462">
    <property type="entry name" value="NUDIX"/>
    <property type="match status" value="1"/>
</dbReference>
<keyword evidence="3" id="KW-0515">Mutator protein</keyword>
<evidence type="ECO:0000256" key="8">
    <source>
        <dbReference type="ARBA" id="ARBA00022842"/>
    </source>
</evidence>
<evidence type="ECO:0000313" key="13">
    <source>
        <dbReference type="EMBL" id="OGM26682.1"/>
    </source>
</evidence>
<comment type="catalytic activity">
    <reaction evidence="10">
        <text>8-oxo-dGTP + H2O = 8-oxo-dGMP + diphosphate + H(+)</text>
        <dbReference type="Rhea" id="RHEA:31575"/>
        <dbReference type="ChEBI" id="CHEBI:15377"/>
        <dbReference type="ChEBI" id="CHEBI:15378"/>
        <dbReference type="ChEBI" id="CHEBI:33019"/>
        <dbReference type="ChEBI" id="CHEBI:63224"/>
        <dbReference type="ChEBI" id="CHEBI:77896"/>
        <dbReference type="EC" id="3.6.1.55"/>
    </reaction>
</comment>
<dbReference type="EMBL" id="MGGI01000012">
    <property type="protein sequence ID" value="OGM26682.1"/>
    <property type="molecule type" value="Genomic_DNA"/>
</dbReference>